<sequence length="39" mass="4617">MQRHFLTIKIFFVNRITFIPVEQAKEIQSALEKKRLGGK</sequence>
<dbReference type="Proteomes" id="UP000019183">
    <property type="component" value="Unassembled WGS sequence"/>
</dbReference>
<evidence type="ECO:0000313" key="2">
    <source>
        <dbReference type="Proteomes" id="UP000019183"/>
    </source>
</evidence>
<organism evidence="1 2">
    <name type="scientific">Klebsiella pneumoniae IS43</name>
    <dbReference type="NCBI Taxonomy" id="1432552"/>
    <lineage>
        <taxon>Bacteria</taxon>
        <taxon>Pseudomonadati</taxon>
        <taxon>Pseudomonadota</taxon>
        <taxon>Gammaproteobacteria</taxon>
        <taxon>Enterobacterales</taxon>
        <taxon>Enterobacteriaceae</taxon>
        <taxon>Klebsiella/Raoultella group</taxon>
        <taxon>Klebsiella</taxon>
        <taxon>Klebsiella pneumoniae complex</taxon>
    </lineage>
</organism>
<dbReference type="EMBL" id="CBWK010000096">
    <property type="protein sequence ID" value="CDL07733.1"/>
    <property type="molecule type" value="Genomic_DNA"/>
</dbReference>
<proteinExistence type="predicted"/>
<protein>
    <submittedName>
        <fullName evidence="1">Uncharacterized protein</fullName>
    </submittedName>
</protein>
<comment type="caution">
    <text evidence="1">The sequence shown here is derived from an EMBL/GenBank/DDBJ whole genome shotgun (WGS) entry which is preliminary data.</text>
</comment>
<accession>W1DEC6</accession>
<evidence type="ECO:0000313" key="1">
    <source>
        <dbReference type="EMBL" id="CDL07733.1"/>
    </source>
</evidence>
<dbReference type="AlphaFoldDB" id="W1DEC6"/>
<name>W1DEC6_KLEPN</name>
<reference evidence="1" key="1">
    <citation type="submission" date="2013-10" db="EMBL/GenBank/DDBJ databases">
        <title>Antibiotic resistance diversity of beta-lactamase producers in the General Hospital Vienna.</title>
        <authorList>
            <person name="Barisic I."/>
            <person name="Mitteregger D."/>
            <person name="Hirschl A.M."/>
            <person name="Noehammer C."/>
            <person name="Wiesinger-Mayr H."/>
        </authorList>
    </citation>
    <scope>NUCLEOTIDE SEQUENCE [LARGE SCALE GENOMIC DNA]</scope>
    <source>
        <strain evidence="1">IS43</strain>
    </source>
</reference>
<keyword evidence="2" id="KW-1185">Reference proteome</keyword>